<evidence type="ECO:0000259" key="5">
    <source>
        <dbReference type="Pfam" id="PF08125"/>
    </source>
</evidence>
<evidence type="ECO:0000313" key="7">
    <source>
        <dbReference type="Proteomes" id="UP000198606"/>
    </source>
</evidence>
<dbReference type="EMBL" id="FNDG01000003">
    <property type="protein sequence ID" value="SDH21422.1"/>
    <property type="molecule type" value="Genomic_DNA"/>
</dbReference>
<evidence type="ECO:0000256" key="1">
    <source>
        <dbReference type="ARBA" id="ARBA00023002"/>
    </source>
</evidence>
<reference evidence="6 7" key="1">
    <citation type="submission" date="2016-10" db="EMBL/GenBank/DDBJ databases">
        <authorList>
            <person name="de Groot N.N."/>
        </authorList>
    </citation>
    <scope>NUCLEOTIDE SEQUENCE [LARGE SCALE GENOMIC DNA]</scope>
    <source>
        <strain evidence="6 7">LMG 18387</strain>
    </source>
</reference>
<evidence type="ECO:0000313" key="6">
    <source>
        <dbReference type="EMBL" id="SDH21422.1"/>
    </source>
</evidence>
<feature type="domain" description="Mannitol dehydrogenase N-terminal" evidence="4">
    <location>
        <begin position="28"/>
        <end position="279"/>
    </location>
</feature>
<dbReference type="InterPro" id="IPR013118">
    <property type="entry name" value="Mannitol_DH_C"/>
</dbReference>
<protein>
    <submittedName>
        <fullName evidence="6">Mannitol 2-dehydrogenase</fullName>
    </submittedName>
</protein>
<evidence type="ECO:0000259" key="4">
    <source>
        <dbReference type="Pfam" id="PF01232"/>
    </source>
</evidence>
<keyword evidence="1" id="KW-0560">Oxidoreductase</keyword>
<gene>
    <name evidence="6" type="ORF">SAMN05216588_103203</name>
</gene>
<dbReference type="Proteomes" id="UP000198606">
    <property type="component" value="Unassembled WGS sequence"/>
</dbReference>
<dbReference type="InterPro" id="IPR023027">
    <property type="entry name" value="Mannitol_DH_CS"/>
</dbReference>
<dbReference type="GO" id="GO:0016616">
    <property type="term" value="F:oxidoreductase activity, acting on the CH-OH group of donors, NAD or NADP as acceptor"/>
    <property type="evidence" value="ECO:0007669"/>
    <property type="project" value="TreeGrafter"/>
</dbReference>
<proteinExistence type="inferred from homology"/>
<dbReference type="InterPro" id="IPR036291">
    <property type="entry name" value="NAD(P)-bd_dom_sf"/>
</dbReference>
<evidence type="ECO:0000256" key="3">
    <source>
        <dbReference type="ARBA" id="ARBA00061451"/>
    </source>
</evidence>
<dbReference type="PRINTS" id="PR00084">
    <property type="entry name" value="MTLDHDRGNASE"/>
</dbReference>
<dbReference type="InterPro" id="IPR050988">
    <property type="entry name" value="Mannitol_DH/Oxidoreductase"/>
</dbReference>
<dbReference type="PROSITE" id="PS00974">
    <property type="entry name" value="MANNITOL_DHGENASE"/>
    <property type="match status" value="1"/>
</dbReference>
<dbReference type="GO" id="GO:0019594">
    <property type="term" value="P:mannitol metabolic process"/>
    <property type="evidence" value="ECO:0007669"/>
    <property type="project" value="InterPro"/>
</dbReference>
<dbReference type="Pfam" id="PF08125">
    <property type="entry name" value="Mannitol_dh_C"/>
    <property type="match status" value="1"/>
</dbReference>
<dbReference type="InterPro" id="IPR008927">
    <property type="entry name" value="6-PGluconate_DH-like_C_sf"/>
</dbReference>
<dbReference type="RefSeq" id="WP_084303693.1">
    <property type="nucleotide sequence ID" value="NZ_FNDG01000003.1"/>
</dbReference>
<dbReference type="AlphaFoldDB" id="A0A1G8AK74"/>
<organism evidence="6 7">
    <name type="scientific">Phytopseudomonas flavescens</name>
    <dbReference type="NCBI Taxonomy" id="29435"/>
    <lineage>
        <taxon>Bacteria</taxon>
        <taxon>Pseudomonadati</taxon>
        <taxon>Pseudomonadota</taxon>
        <taxon>Gammaproteobacteria</taxon>
        <taxon>Pseudomonadales</taxon>
        <taxon>Pseudomonadaceae</taxon>
        <taxon>Phytopseudomonas</taxon>
    </lineage>
</organism>
<name>A0A1G8AK74_9GAMM</name>
<accession>A0A1G8AK74</accession>
<dbReference type="FunFam" id="3.40.50.720:FF:000129">
    <property type="entry name" value="D-mannonate oxidoreductase"/>
    <property type="match status" value="1"/>
</dbReference>
<dbReference type="InterPro" id="IPR013328">
    <property type="entry name" value="6PGD_dom2"/>
</dbReference>
<sequence>MKLTRKHLASLAAEVQVPSYDPAHVRQGIAHIGVGGFHRAHQAIYTEALLNRGEALDWGICGVGLRHEDRAMQQALAEQDHLYTMLVLGDEPGLEVRVVGAINGMLLAEDSPAALIDRLADPAIRIVSLTITEGGYCIDDSSGQFMAHLPDIQHDLAHPDAPRSVFGFLCAALARRRAAGTPAFTLMSCDNLPHNGAVTRKALLAFAHLADRELATWIDSHVSFPNAMVDRITPMTSDAHRQQLAERHGVEDAWPVVCEPFLQWVLEDRFVNGRPAWEKVGVQFTDDVTPYEEMKIKLLNGSHLALTYLGFLKGYRFVHEAMNDPLLQRYVRTFMDFDVTPQLAAVPGIDLEAYKDTLIERFSNQAIADQLERVCSDGSSKFPKFIVPTLNRLIEDGRPLERAALVVAAWALYLKGVDEKGIRYRIPDPRAAFCQGLVEDDERVSERVLGVEVIFGTAIPQSAAFVTAFELCYDSLRKLGVTRTLQTLLGD</sequence>
<dbReference type="Gene3D" id="1.10.1040.10">
    <property type="entry name" value="N-(1-d-carboxylethyl)-l-norvaline Dehydrogenase, domain 2"/>
    <property type="match status" value="1"/>
</dbReference>
<dbReference type="STRING" id="29435.SAMN05216588_103203"/>
<comment type="similarity">
    <text evidence="3">Belongs to the mannitol dehydrogenase family. UxuB subfamily.</text>
</comment>
<evidence type="ECO:0000256" key="2">
    <source>
        <dbReference type="ARBA" id="ARBA00023027"/>
    </source>
</evidence>
<dbReference type="PANTHER" id="PTHR43362">
    <property type="entry name" value="MANNITOL DEHYDROGENASE DSF1-RELATED"/>
    <property type="match status" value="1"/>
</dbReference>
<dbReference type="SUPFAM" id="SSF51735">
    <property type="entry name" value="NAD(P)-binding Rossmann-fold domains"/>
    <property type="match status" value="1"/>
</dbReference>
<dbReference type="InterPro" id="IPR013131">
    <property type="entry name" value="Mannitol_DH_N"/>
</dbReference>
<keyword evidence="2" id="KW-0520">NAD</keyword>
<dbReference type="Gene3D" id="3.40.50.720">
    <property type="entry name" value="NAD(P)-binding Rossmann-like Domain"/>
    <property type="match status" value="1"/>
</dbReference>
<dbReference type="Pfam" id="PF01232">
    <property type="entry name" value="Mannitol_dh"/>
    <property type="match status" value="1"/>
</dbReference>
<feature type="domain" description="Mannitol dehydrogenase C-terminal" evidence="5">
    <location>
        <begin position="287"/>
        <end position="475"/>
    </location>
</feature>
<dbReference type="SUPFAM" id="SSF48179">
    <property type="entry name" value="6-phosphogluconate dehydrogenase C-terminal domain-like"/>
    <property type="match status" value="1"/>
</dbReference>
<dbReference type="InterPro" id="IPR000669">
    <property type="entry name" value="Mannitol_DH"/>
</dbReference>
<dbReference type="PANTHER" id="PTHR43362:SF1">
    <property type="entry name" value="MANNITOL DEHYDROGENASE 2-RELATED"/>
    <property type="match status" value="1"/>
</dbReference>